<protein>
    <submittedName>
        <fullName evidence="1">Uncharacterized protein</fullName>
    </submittedName>
</protein>
<reference evidence="1 2" key="1">
    <citation type="submission" date="2017-08" db="EMBL/GenBank/DDBJ databases">
        <title>Infants hospitalized years apart are colonized by the same room-sourced microbial strains.</title>
        <authorList>
            <person name="Brooks B."/>
            <person name="Olm M.R."/>
            <person name="Firek B.A."/>
            <person name="Baker R."/>
            <person name="Thomas B.C."/>
            <person name="Morowitz M.J."/>
            <person name="Banfield J.F."/>
        </authorList>
    </citation>
    <scope>NUCLEOTIDE SEQUENCE [LARGE SCALE GENOMIC DNA]</scope>
    <source>
        <strain evidence="1">S2_003_000_R2_14</strain>
    </source>
</reference>
<proteinExistence type="predicted"/>
<gene>
    <name evidence="1" type="ORF">DI536_37010</name>
</gene>
<evidence type="ECO:0000313" key="1">
    <source>
        <dbReference type="EMBL" id="PZR02435.1"/>
    </source>
</evidence>
<evidence type="ECO:0000313" key="2">
    <source>
        <dbReference type="Proteomes" id="UP000249061"/>
    </source>
</evidence>
<dbReference type="EMBL" id="QFQP01000199">
    <property type="protein sequence ID" value="PZR02435.1"/>
    <property type="molecule type" value="Genomic_DNA"/>
</dbReference>
<name>A0A2W5SSE4_9BACT</name>
<dbReference type="Proteomes" id="UP000249061">
    <property type="component" value="Unassembled WGS sequence"/>
</dbReference>
<comment type="caution">
    <text evidence="1">The sequence shown here is derived from an EMBL/GenBank/DDBJ whole genome shotgun (WGS) entry which is preliminary data.</text>
</comment>
<sequence length="400" mass="43940">FAPAIPSDKLHNAIGAYAPTVAPHDVVVLVDETFWGSGKEGLLITNDHVYLSPKLSATRKIALDAIQSISGDGRQLVINGAAVGRFSKLELMVGAAVLAEVNAYLQFRRAVIGGPPRRIAIPPDVTEQLRAFLVRFVKPRFYDNASPESRKRERTVGYLLGHEVDPRQVELVRFKLNFPADEELLSLSSLGINSEDQFFCVTNCGVHSIRSERPHIFVAHEALRSTAVAESIEESVFQGVLLGTGERVLVSRTNVAIRPYGAELLTGLIAILNRHDVPALDDEAELRQEPQTDASAIFRIAKERLLSLCELIEPLEVDVGHELIDRGRAAQYFGVLEAALNDAEARQLAFLELGQIAVLCQAAETCARASEEDVPELLLVERDEDSQLVDELRTLLAMLV</sequence>
<feature type="non-terminal residue" evidence="1">
    <location>
        <position position="400"/>
    </location>
</feature>
<feature type="non-terminal residue" evidence="1">
    <location>
        <position position="1"/>
    </location>
</feature>
<accession>A0A2W5SSE4</accession>
<dbReference type="AlphaFoldDB" id="A0A2W5SSE4"/>
<organism evidence="1 2">
    <name type="scientific">Archangium gephyra</name>
    <dbReference type="NCBI Taxonomy" id="48"/>
    <lineage>
        <taxon>Bacteria</taxon>
        <taxon>Pseudomonadati</taxon>
        <taxon>Myxococcota</taxon>
        <taxon>Myxococcia</taxon>
        <taxon>Myxococcales</taxon>
        <taxon>Cystobacterineae</taxon>
        <taxon>Archangiaceae</taxon>
        <taxon>Archangium</taxon>
    </lineage>
</organism>